<accession>A0A2H1WP46</accession>
<dbReference type="InterPro" id="IPR031335">
    <property type="entry name" value="Glyco_hydro_63_C"/>
</dbReference>
<organism evidence="13">
    <name type="scientific">Spodoptera frugiperda</name>
    <name type="common">Fall armyworm</name>
    <dbReference type="NCBI Taxonomy" id="7108"/>
    <lineage>
        <taxon>Eukaryota</taxon>
        <taxon>Metazoa</taxon>
        <taxon>Ecdysozoa</taxon>
        <taxon>Arthropoda</taxon>
        <taxon>Hexapoda</taxon>
        <taxon>Insecta</taxon>
        <taxon>Pterygota</taxon>
        <taxon>Neoptera</taxon>
        <taxon>Endopterygota</taxon>
        <taxon>Lepidoptera</taxon>
        <taxon>Glossata</taxon>
        <taxon>Ditrysia</taxon>
        <taxon>Noctuoidea</taxon>
        <taxon>Noctuidae</taxon>
        <taxon>Amphipyrinae</taxon>
        <taxon>Spodoptera</taxon>
    </lineage>
</organism>
<comment type="similarity">
    <text evidence="2">Belongs to the glycosyl hydrolase 63 family.</text>
</comment>
<evidence type="ECO:0000256" key="8">
    <source>
        <dbReference type="ARBA" id="ARBA00023136"/>
    </source>
</evidence>
<dbReference type="GO" id="GO:0005789">
    <property type="term" value="C:endoplasmic reticulum membrane"/>
    <property type="evidence" value="ECO:0007669"/>
    <property type="project" value="UniProtKB-SubCell"/>
</dbReference>
<evidence type="ECO:0000256" key="2">
    <source>
        <dbReference type="ARBA" id="ARBA00010833"/>
    </source>
</evidence>
<dbReference type="InterPro" id="IPR012341">
    <property type="entry name" value="6hp_glycosidase-like_sf"/>
</dbReference>
<evidence type="ECO:0000256" key="9">
    <source>
        <dbReference type="ARBA" id="ARBA00023180"/>
    </source>
</evidence>
<dbReference type="GO" id="GO:0004573">
    <property type="term" value="F:Glc3Man9GlcNAc2 oligosaccharide glucosidase activity"/>
    <property type="evidence" value="ECO:0007669"/>
    <property type="project" value="UniProtKB-EC"/>
</dbReference>
<keyword evidence="10" id="KW-0326">Glycosidase</keyword>
<keyword evidence="7" id="KW-1133">Transmembrane helix</keyword>
<protein>
    <recommendedName>
        <fullName evidence="11">mannosyl-oligosaccharide glucosidase</fullName>
        <ecNumber evidence="11">3.2.1.106</ecNumber>
    </recommendedName>
</protein>
<dbReference type="AlphaFoldDB" id="A0A2H1WP46"/>
<keyword evidence="3" id="KW-0812">Transmembrane</keyword>
<evidence type="ECO:0000313" key="13">
    <source>
        <dbReference type="EMBL" id="SOQ54204.1"/>
    </source>
</evidence>
<sequence>MARNATVPCTPTFHNLCCKSHVIGDSVLPLRNFRKSEKCPVILRPTRESNPRPLAWQSHLQPLGQRGSNFIAIKKKPLLHTSIVSCVVGAFTNIQVHIHMTHRPETTICGSHKELLRAGTNPLHVAWLPSHHTNLTFNSVFSNFCLSVSPLVALFARSNGVWRRTSKKLHRLLFNTFSATDSPGESMSLSKSAPLYMKRNTEHDPPYWRGQIWVPINYLALSSLKYYANAGGPHAARAAELNGRLRDNVVRNILNQYKRTGYLFEQYSAEDGKGSGCKPFNGWTALVVLIMADDFRYFDTVASNMITDELKLIDINKHGKYTVSSSNDEITLYCMVIKIK</sequence>
<comment type="subcellular location">
    <subcellularLocation>
        <location evidence="1">Endoplasmic reticulum membrane</location>
        <topology evidence="1">Single-pass type II membrane protein</topology>
    </subcellularLocation>
</comment>
<evidence type="ECO:0000256" key="6">
    <source>
        <dbReference type="ARBA" id="ARBA00022968"/>
    </source>
</evidence>
<keyword evidence="8" id="KW-0472">Membrane</keyword>
<dbReference type="InterPro" id="IPR008928">
    <property type="entry name" value="6-hairpin_glycosidase_sf"/>
</dbReference>
<evidence type="ECO:0000256" key="3">
    <source>
        <dbReference type="ARBA" id="ARBA00022692"/>
    </source>
</evidence>
<dbReference type="EC" id="3.2.1.106" evidence="11"/>
<keyword evidence="4" id="KW-0378">Hydrolase</keyword>
<name>A0A2H1WP46_SPOFR</name>
<proteinExistence type="inferred from homology"/>
<dbReference type="InterPro" id="IPR004888">
    <property type="entry name" value="Glycoside_hydrolase_63"/>
</dbReference>
<evidence type="ECO:0000259" key="12">
    <source>
        <dbReference type="Pfam" id="PF03200"/>
    </source>
</evidence>
<evidence type="ECO:0000256" key="4">
    <source>
        <dbReference type="ARBA" id="ARBA00022801"/>
    </source>
</evidence>
<evidence type="ECO:0000256" key="11">
    <source>
        <dbReference type="ARBA" id="ARBA00038888"/>
    </source>
</evidence>
<keyword evidence="9" id="KW-0325">Glycoprotein</keyword>
<keyword evidence="5" id="KW-0256">Endoplasmic reticulum</keyword>
<evidence type="ECO:0000256" key="1">
    <source>
        <dbReference type="ARBA" id="ARBA00004648"/>
    </source>
</evidence>
<dbReference type="Gene3D" id="1.50.10.10">
    <property type="match status" value="1"/>
</dbReference>
<evidence type="ECO:0000256" key="10">
    <source>
        <dbReference type="ARBA" id="ARBA00023295"/>
    </source>
</evidence>
<reference evidence="13" key="1">
    <citation type="submission" date="2016-07" db="EMBL/GenBank/DDBJ databases">
        <authorList>
            <person name="Bretaudeau A."/>
        </authorList>
    </citation>
    <scope>NUCLEOTIDE SEQUENCE</scope>
    <source>
        <strain evidence="13">Rice</strain>
        <tissue evidence="13">Whole body</tissue>
    </source>
</reference>
<dbReference type="Pfam" id="PF03200">
    <property type="entry name" value="Glyco_hydro_63"/>
    <property type="match status" value="1"/>
</dbReference>
<gene>
    <name evidence="13" type="ORF">SFRICE_027919</name>
</gene>
<dbReference type="EMBL" id="ODYU01009634">
    <property type="protein sequence ID" value="SOQ54204.1"/>
    <property type="molecule type" value="Genomic_DNA"/>
</dbReference>
<keyword evidence="6" id="KW-0735">Signal-anchor</keyword>
<evidence type="ECO:0000256" key="5">
    <source>
        <dbReference type="ARBA" id="ARBA00022824"/>
    </source>
</evidence>
<dbReference type="PANTHER" id="PTHR10412">
    <property type="entry name" value="MANNOSYL-OLIGOSACCHARIDE GLUCOSIDASE"/>
    <property type="match status" value="1"/>
</dbReference>
<dbReference type="PANTHER" id="PTHR10412:SF11">
    <property type="entry name" value="MANNOSYL-OLIGOSACCHARIDE GLUCOSIDASE"/>
    <property type="match status" value="1"/>
</dbReference>
<dbReference type="SUPFAM" id="SSF48208">
    <property type="entry name" value="Six-hairpin glycosidases"/>
    <property type="match status" value="1"/>
</dbReference>
<dbReference type="GO" id="GO:0009311">
    <property type="term" value="P:oligosaccharide metabolic process"/>
    <property type="evidence" value="ECO:0007669"/>
    <property type="project" value="InterPro"/>
</dbReference>
<feature type="domain" description="Glycosyl hydrolase family 63 C-terminal" evidence="12">
    <location>
        <begin position="187"/>
        <end position="292"/>
    </location>
</feature>
<evidence type="ECO:0000256" key="7">
    <source>
        <dbReference type="ARBA" id="ARBA00022989"/>
    </source>
</evidence>
<dbReference type="GO" id="GO:0006487">
    <property type="term" value="P:protein N-linked glycosylation"/>
    <property type="evidence" value="ECO:0007669"/>
    <property type="project" value="TreeGrafter"/>
</dbReference>